<dbReference type="EMBL" id="BOOK01000036">
    <property type="protein sequence ID" value="GII03102.1"/>
    <property type="molecule type" value="Genomic_DNA"/>
</dbReference>
<feature type="transmembrane region" description="Helical" evidence="2">
    <location>
        <begin position="123"/>
        <end position="144"/>
    </location>
</feature>
<feature type="region of interest" description="Disordered" evidence="1">
    <location>
        <begin position="1"/>
        <end position="28"/>
    </location>
</feature>
<dbReference type="AlphaFoldDB" id="A0A8J3T113"/>
<comment type="caution">
    <text evidence="3">The sequence shown here is derived from an EMBL/GenBank/DDBJ whole genome shotgun (WGS) entry which is preliminary data.</text>
</comment>
<dbReference type="InterPro" id="IPR036388">
    <property type="entry name" value="WH-like_DNA-bd_sf"/>
</dbReference>
<protein>
    <recommendedName>
        <fullName evidence="5">FtsK domain-containing protein</fullName>
    </recommendedName>
</protein>
<keyword evidence="4" id="KW-1185">Reference proteome</keyword>
<dbReference type="CDD" id="cd00090">
    <property type="entry name" value="HTH_ARSR"/>
    <property type="match status" value="1"/>
</dbReference>
<evidence type="ECO:0000313" key="3">
    <source>
        <dbReference type="EMBL" id="GII03102.1"/>
    </source>
</evidence>
<evidence type="ECO:0008006" key="5">
    <source>
        <dbReference type="Google" id="ProtNLM"/>
    </source>
</evidence>
<sequence>MARGNRFGIGRSPRRTGGSSRRGWGKGAPGRYGDGVPYPAGVYRDRLSAGRVLAAVVRGYGRWVARAPETRGLASGLAALYPAGELMHALGPEPLLVGALAPPLAISAWVGTYKAHRSVKYSAALTATVAAVPGWLAFAAGWGAFNLPTLVGYTSTAALAWSAFTWSDVLRERRAWQEQQLKWDTLAATAGLEGSRLIGIEQTRLGPCFRIDVRRCDKTASQLTSGVLAERLAAELGLAKDQVSVREDARHAGILRIQIHTLDPWTQPAPALALTGATGESGSSGALVRRSVLDRPLQVGDAPDTGQAMQLVLYNHEGGHHTFVVAPTGAGKTTFYNAVIDDLSGCTDVLIWGIDLFKGTIPALWGPVLDASAGIGEYDKALAILEWAYLLIKERSRKNGGLDHVPTPTEPLIVIFVDEQDELTGMHSPIAHKARFFTDKIHTKGRSAAVVLLTASQRGVIQHTGSKEAHFNAQNKIVLRINRITEMANVVPEWEAAGMPNMVTYRQGTKGVILIVDAANQWRAGRFRNLSDFRAVKQLAAARGGPAATLDADLVPLLVAQPKKDQQQAYADRHATDPGSTTPASLPAPPAGTGHPAAEGWGVDPADSGAVDRLARHLVTEIETNLAGMPDPPRHPTRIEDLLAAKQLVEHTDVNDPAVNRAITVPEHITRAILRLLAQRGEAGARRDELVAAVGKSRSGVANWLAILRDHHVIVAAGAGKAARYYLPEYAPALDDDDSAGDY</sequence>
<evidence type="ECO:0000256" key="2">
    <source>
        <dbReference type="SAM" id="Phobius"/>
    </source>
</evidence>
<keyword evidence="2" id="KW-0812">Transmembrane</keyword>
<keyword evidence="2" id="KW-0472">Membrane</keyword>
<gene>
    <name evidence="3" type="ORF">Pta02_51100</name>
</gene>
<accession>A0A8J3T113</accession>
<name>A0A8J3T113_9ACTN</name>
<keyword evidence="2" id="KW-1133">Transmembrane helix</keyword>
<dbReference type="SUPFAM" id="SSF46785">
    <property type="entry name" value="Winged helix' DNA-binding domain"/>
    <property type="match status" value="1"/>
</dbReference>
<dbReference type="Gene3D" id="1.10.10.10">
    <property type="entry name" value="Winged helix-like DNA-binding domain superfamily/Winged helix DNA-binding domain"/>
    <property type="match status" value="1"/>
</dbReference>
<dbReference type="InterPro" id="IPR027417">
    <property type="entry name" value="P-loop_NTPase"/>
</dbReference>
<feature type="compositionally biased region" description="Low complexity" evidence="1">
    <location>
        <begin position="8"/>
        <end position="22"/>
    </location>
</feature>
<dbReference type="InterPro" id="IPR036390">
    <property type="entry name" value="WH_DNA-bd_sf"/>
</dbReference>
<evidence type="ECO:0000313" key="4">
    <source>
        <dbReference type="Proteomes" id="UP000634476"/>
    </source>
</evidence>
<feature type="compositionally biased region" description="Basic and acidic residues" evidence="1">
    <location>
        <begin position="563"/>
        <end position="576"/>
    </location>
</feature>
<organism evidence="3 4">
    <name type="scientific">Planobispora takensis</name>
    <dbReference type="NCBI Taxonomy" id="1367882"/>
    <lineage>
        <taxon>Bacteria</taxon>
        <taxon>Bacillati</taxon>
        <taxon>Actinomycetota</taxon>
        <taxon>Actinomycetes</taxon>
        <taxon>Streptosporangiales</taxon>
        <taxon>Streptosporangiaceae</taxon>
        <taxon>Planobispora</taxon>
    </lineage>
</organism>
<dbReference type="SUPFAM" id="SSF52540">
    <property type="entry name" value="P-loop containing nucleoside triphosphate hydrolases"/>
    <property type="match status" value="1"/>
</dbReference>
<evidence type="ECO:0000256" key="1">
    <source>
        <dbReference type="SAM" id="MobiDB-lite"/>
    </source>
</evidence>
<feature type="compositionally biased region" description="Low complexity" evidence="1">
    <location>
        <begin position="578"/>
        <end position="600"/>
    </location>
</feature>
<proteinExistence type="predicted"/>
<dbReference type="Proteomes" id="UP000634476">
    <property type="component" value="Unassembled WGS sequence"/>
</dbReference>
<dbReference type="Gene3D" id="3.40.50.300">
    <property type="entry name" value="P-loop containing nucleotide triphosphate hydrolases"/>
    <property type="match status" value="1"/>
</dbReference>
<reference evidence="3" key="1">
    <citation type="submission" date="2021-01" db="EMBL/GenBank/DDBJ databases">
        <title>Whole genome shotgun sequence of Planobispora takensis NBRC 109077.</title>
        <authorList>
            <person name="Komaki H."/>
            <person name="Tamura T."/>
        </authorList>
    </citation>
    <scope>NUCLEOTIDE SEQUENCE</scope>
    <source>
        <strain evidence="3">NBRC 109077</strain>
    </source>
</reference>
<feature type="region of interest" description="Disordered" evidence="1">
    <location>
        <begin position="563"/>
        <end position="605"/>
    </location>
</feature>
<dbReference type="InterPro" id="IPR011991">
    <property type="entry name" value="ArsR-like_HTH"/>
</dbReference>